<feature type="transmembrane region" description="Helical" evidence="11">
    <location>
        <begin position="6"/>
        <end position="25"/>
    </location>
</feature>
<evidence type="ECO:0000313" key="13">
    <source>
        <dbReference type="EMBL" id="KAJ0972610.1"/>
    </source>
</evidence>
<reference evidence="13" key="1">
    <citation type="submission" date="2021-03" db="EMBL/GenBank/DDBJ databases">
        <authorList>
            <person name="Li Z."/>
            <person name="Yang C."/>
        </authorList>
    </citation>
    <scope>NUCLEOTIDE SEQUENCE</scope>
    <source>
        <strain evidence="13">Dzin_1.0</strain>
        <tissue evidence="13">Leaf</tissue>
    </source>
</reference>
<evidence type="ECO:0000256" key="8">
    <source>
        <dbReference type="ARBA" id="ARBA00022989"/>
    </source>
</evidence>
<keyword evidence="14" id="KW-1185">Reference proteome</keyword>
<keyword evidence="8 11" id="KW-1133">Transmembrane helix</keyword>
<dbReference type="PANTHER" id="PTHR12701:SF13">
    <property type="entry name" value="ENDOPLASMIC RETICULUM TRANSMEMBRANE PROTEIN"/>
    <property type="match status" value="1"/>
</dbReference>
<dbReference type="OrthoDB" id="781454at2759"/>
<evidence type="ECO:0000256" key="3">
    <source>
        <dbReference type="ARBA" id="ARBA00022448"/>
    </source>
</evidence>
<evidence type="ECO:0000256" key="10">
    <source>
        <dbReference type="ARBA" id="ARBA00023136"/>
    </source>
</evidence>
<comment type="caution">
    <text evidence="13">The sequence shown here is derived from an EMBL/GenBank/DDBJ whole genome shotgun (WGS) entry which is preliminary data.</text>
</comment>
<evidence type="ECO:0000256" key="12">
    <source>
        <dbReference type="SAM" id="Coils"/>
    </source>
</evidence>
<keyword evidence="4 11" id="KW-0812">Transmembrane</keyword>
<keyword evidence="10 11" id="KW-0472">Membrane</keyword>
<name>A0A9D5CI96_9LILI</name>
<comment type="function">
    <text evidence="11">May play a role in anterograde transport of membrane proteins from the endoplasmic reticulum to the Golgi.</text>
</comment>
<feature type="coiled-coil region" evidence="12">
    <location>
        <begin position="108"/>
        <end position="191"/>
    </location>
</feature>
<evidence type="ECO:0000256" key="5">
    <source>
        <dbReference type="ARBA" id="ARBA00022703"/>
    </source>
</evidence>
<evidence type="ECO:0000256" key="6">
    <source>
        <dbReference type="ARBA" id="ARBA00022824"/>
    </source>
</evidence>
<comment type="subcellular location">
    <subcellularLocation>
        <location evidence="1 11">Endoplasmic reticulum membrane</location>
        <topology evidence="1 11">Multi-pass membrane protein</topology>
    </subcellularLocation>
</comment>
<evidence type="ECO:0000256" key="7">
    <source>
        <dbReference type="ARBA" id="ARBA00022927"/>
    </source>
</evidence>
<organism evidence="13 14">
    <name type="scientific">Dioscorea zingiberensis</name>
    <dbReference type="NCBI Taxonomy" id="325984"/>
    <lineage>
        <taxon>Eukaryota</taxon>
        <taxon>Viridiplantae</taxon>
        <taxon>Streptophyta</taxon>
        <taxon>Embryophyta</taxon>
        <taxon>Tracheophyta</taxon>
        <taxon>Spermatophyta</taxon>
        <taxon>Magnoliopsida</taxon>
        <taxon>Liliopsida</taxon>
        <taxon>Dioscoreales</taxon>
        <taxon>Dioscoreaceae</taxon>
        <taxon>Dioscorea</taxon>
    </lineage>
</organism>
<dbReference type="EMBL" id="JAGGNH010000005">
    <property type="protein sequence ID" value="KAJ0972610.1"/>
    <property type="molecule type" value="Genomic_DNA"/>
</dbReference>
<sequence length="223" mass="25479">MIQLLFLVLLAEGVVALLLVVKIGMPTELAMTALDQLRMGKGPATIKTLACTMSAIWLSSIISILKMRSKSMKLGTVSPVDQVLWRTHLLEASLIGYTLFLALVINRLHHYLRKIAHLQKTINTYKDEVENLKMQYHFCKTNEEEASKKITNVVEEIHNLTEKLQNLKSEYEEMENRALSAESHVLALQRQSETLLLEYDRLLADNQILQSQSQAFKCKSLRR</sequence>
<evidence type="ECO:0000256" key="1">
    <source>
        <dbReference type="ARBA" id="ARBA00004477"/>
    </source>
</evidence>
<reference evidence="13" key="2">
    <citation type="journal article" date="2022" name="Hortic Res">
        <title>The genome of Dioscorea zingiberensis sheds light on the biosynthesis, origin and evolution of the medicinally important diosgenin saponins.</title>
        <authorList>
            <person name="Li Y."/>
            <person name="Tan C."/>
            <person name="Li Z."/>
            <person name="Guo J."/>
            <person name="Li S."/>
            <person name="Chen X."/>
            <person name="Wang C."/>
            <person name="Dai X."/>
            <person name="Yang H."/>
            <person name="Song W."/>
            <person name="Hou L."/>
            <person name="Xu J."/>
            <person name="Tong Z."/>
            <person name="Xu A."/>
            <person name="Yuan X."/>
            <person name="Wang W."/>
            <person name="Yang Q."/>
            <person name="Chen L."/>
            <person name="Sun Z."/>
            <person name="Wang K."/>
            <person name="Pan B."/>
            <person name="Chen J."/>
            <person name="Bao Y."/>
            <person name="Liu F."/>
            <person name="Qi X."/>
            <person name="Gang D.R."/>
            <person name="Wen J."/>
            <person name="Li J."/>
        </authorList>
    </citation>
    <scope>NUCLEOTIDE SEQUENCE</scope>
    <source>
        <strain evidence="13">Dzin_1.0</strain>
    </source>
</reference>
<protein>
    <recommendedName>
        <fullName evidence="11">Endoplasmic reticulum transmembrane protein</fullName>
    </recommendedName>
</protein>
<dbReference type="GO" id="GO:0006888">
    <property type="term" value="P:endoplasmic reticulum to Golgi vesicle-mediated transport"/>
    <property type="evidence" value="ECO:0007669"/>
    <property type="project" value="UniProtKB-UniRule"/>
</dbReference>
<feature type="transmembrane region" description="Helical" evidence="11">
    <location>
        <begin position="46"/>
        <end position="65"/>
    </location>
</feature>
<dbReference type="GO" id="GO:0005789">
    <property type="term" value="C:endoplasmic reticulum membrane"/>
    <property type="evidence" value="ECO:0007669"/>
    <property type="project" value="UniProtKB-SubCell"/>
</dbReference>
<keyword evidence="5" id="KW-0053">Apoptosis</keyword>
<evidence type="ECO:0000313" key="14">
    <source>
        <dbReference type="Proteomes" id="UP001085076"/>
    </source>
</evidence>
<evidence type="ECO:0000256" key="11">
    <source>
        <dbReference type="RuleBase" id="RU367026"/>
    </source>
</evidence>
<dbReference type="FunFam" id="1.20.5.110:FF:000011">
    <property type="entry name" value="B-cell receptor-associated protein 29"/>
    <property type="match status" value="1"/>
</dbReference>
<evidence type="ECO:0000256" key="9">
    <source>
        <dbReference type="ARBA" id="ARBA00023054"/>
    </source>
</evidence>
<dbReference type="Gene3D" id="1.20.5.110">
    <property type="match status" value="1"/>
</dbReference>
<evidence type="ECO:0000256" key="4">
    <source>
        <dbReference type="ARBA" id="ARBA00022692"/>
    </source>
</evidence>
<accession>A0A9D5CI96</accession>
<keyword evidence="6 11" id="KW-0256">Endoplasmic reticulum</keyword>
<keyword evidence="7 11" id="KW-0653">Protein transport</keyword>
<dbReference type="GO" id="GO:0070973">
    <property type="term" value="P:protein localization to endoplasmic reticulum exit site"/>
    <property type="evidence" value="ECO:0007669"/>
    <property type="project" value="UniProtKB-UniRule"/>
</dbReference>
<dbReference type="PANTHER" id="PTHR12701">
    <property type="entry name" value="BCR-ASSOCIATED PROTEIN, BAP"/>
    <property type="match status" value="1"/>
</dbReference>
<dbReference type="InterPro" id="IPR008417">
    <property type="entry name" value="BAP29/BAP31"/>
</dbReference>
<keyword evidence="9 12" id="KW-0175">Coiled coil</keyword>
<gene>
    <name evidence="13" type="ORF">J5N97_020569</name>
</gene>
<dbReference type="GO" id="GO:0006886">
    <property type="term" value="P:intracellular protein transport"/>
    <property type="evidence" value="ECO:0007669"/>
    <property type="project" value="UniProtKB-UniRule"/>
</dbReference>
<feature type="transmembrane region" description="Helical" evidence="11">
    <location>
        <begin position="85"/>
        <end position="105"/>
    </location>
</feature>
<dbReference type="Proteomes" id="UP001085076">
    <property type="component" value="Miscellaneous, Linkage group lg05"/>
</dbReference>
<evidence type="ECO:0000256" key="2">
    <source>
        <dbReference type="ARBA" id="ARBA00007956"/>
    </source>
</evidence>
<proteinExistence type="inferred from homology"/>
<comment type="similarity">
    <text evidence="2 11">Belongs to the BCAP29/BCAP31 family.</text>
</comment>
<keyword evidence="3 11" id="KW-0813">Transport</keyword>
<keyword evidence="11" id="KW-0931">ER-Golgi transport</keyword>
<dbReference type="AlphaFoldDB" id="A0A9D5CI96"/>